<dbReference type="InterPro" id="IPR025962">
    <property type="entry name" value="SdpI/YhfL"/>
</dbReference>
<dbReference type="Proteomes" id="UP000236394">
    <property type="component" value="Unassembled WGS sequence"/>
</dbReference>
<keyword evidence="1" id="KW-0812">Transmembrane</keyword>
<dbReference type="Pfam" id="PF13630">
    <property type="entry name" value="SdpI"/>
    <property type="match status" value="1"/>
</dbReference>
<dbReference type="EMBL" id="NBZD01000002">
    <property type="protein sequence ID" value="PNH18778.1"/>
    <property type="molecule type" value="Genomic_DNA"/>
</dbReference>
<keyword evidence="1" id="KW-0472">Membrane</keyword>
<proteinExistence type="predicted"/>
<feature type="transmembrane region" description="Helical" evidence="1">
    <location>
        <begin position="6"/>
        <end position="24"/>
    </location>
</feature>
<dbReference type="RefSeq" id="WP_102892463.1">
    <property type="nucleotide sequence ID" value="NZ_NBZD01000002.1"/>
</dbReference>
<comment type="caution">
    <text evidence="2">The sequence shown here is derived from an EMBL/GenBank/DDBJ whole genome shotgun (WGS) entry which is preliminary data.</text>
</comment>
<gene>
    <name evidence="2" type="ORF">B7R76_04280</name>
</gene>
<evidence type="ECO:0000256" key="1">
    <source>
        <dbReference type="SAM" id="Phobius"/>
    </source>
</evidence>
<protein>
    <recommendedName>
        <fullName evidence="4">SdpI/YhfL protein family</fullName>
    </recommendedName>
</protein>
<dbReference type="AlphaFoldDB" id="A0A2J8B1X8"/>
<evidence type="ECO:0008006" key="4">
    <source>
        <dbReference type="Google" id="ProtNLM"/>
    </source>
</evidence>
<sequence length="119" mass="13819">MGWDIFFVFGIQLFVILSAILLLVKIPPINSFYGYRTNMSSINNEYWKYANKVAAKTIIVISVLSILIGVALLISKYCFNFEIDLFWFFIISVALIIFAPIVFTETKLRIKKRHEKTNE</sequence>
<feature type="transmembrane region" description="Helical" evidence="1">
    <location>
        <begin position="86"/>
        <end position="103"/>
    </location>
</feature>
<evidence type="ECO:0000313" key="3">
    <source>
        <dbReference type="Proteomes" id="UP000236394"/>
    </source>
</evidence>
<feature type="transmembrane region" description="Helical" evidence="1">
    <location>
        <begin position="53"/>
        <end position="74"/>
    </location>
</feature>
<reference evidence="3" key="1">
    <citation type="submission" date="2017-04" db="EMBL/GenBank/DDBJ databases">
        <authorList>
            <person name="Bumgarner R.E."/>
            <person name="Fredricks D.N."/>
            <person name="Srinivasan S."/>
        </authorList>
    </citation>
    <scope>NUCLEOTIDE SEQUENCE [LARGE SCALE GENOMIC DNA]</scope>
    <source>
        <strain evidence="3">KA00405</strain>
    </source>
</reference>
<organism evidence="2 3">
    <name type="scientific">Mageeibacillus indolicus</name>
    <dbReference type="NCBI Taxonomy" id="884684"/>
    <lineage>
        <taxon>Bacteria</taxon>
        <taxon>Bacillati</taxon>
        <taxon>Bacillota</taxon>
        <taxon>Clostridia</taxon>
        <taxon>Eubacteriales</taxon>
        <taxon>Oscillospiraceae</taxon>
        <taxon>Mageeibacillus</taxon>
    </lineage>
</organism>
<keyword evidence="1" id="KW-1133">Transmembrane helix</keyword>
<evidence type="ECO:0000313" key="2">
    <source>
        <dbReference type="EMBL" id="PNH18778.1"/>
    </source>
</evidence>
<name>A0A2J8B1X8_9FIRM</name>
<accession>A0A2J8B1X8</accession>